<protein>
    <recommendedName>
        <fullName evidence="3">Reverse transcriptase/retrotransposon-derived protein RNase H-like domain-containing protein</fullName>
    </recommendedName>
</protein>
<dbReference type="STRING" id="151549.A0A4C1W829"/>
<dbReference type="InterPro" id="IPR050951">
    <property type="entry name" value="Retrovirus_Pol_polyprotein"/>
</dbReference>
<dbReference type="SUPFAM" id="SSF56672">
    <property type="entry name" value="DNA/RNA polymerases"/>
    <property type="match status" value="1"/>
</dbReference>
<dbReference type="EMBL" id="BGZK01000488">
    <property type="protein sequence ID" value="GBP46682.1"/>
    <property type="molecule type" value="Genomic_DNA"/>
</dbReference>
<dbReference type="AlphaFoldDB" id="A0A4C1W829"/>
<evidence type="ECO:0008006" key="3">
    <source>
        <dbReference type="Google" id="ProtNLM"/>
    </source>
</evidence>
<reference evidence="1 2" key="1">
    <citation type="journal article" date="2019" name="Commun. Biol.">
        <title>The bagworm genome reveals a unique fibroin gene that provides high tensile strength.</title>
        <authorList>
            <person name="Kono N."/>
            <person name="Nakamura H."/>
            <person name="Ohtoshi R."/>
            <person name="Tomita M."/>
            <person name="Numata K."/>
            <person name="Arakawa K."/>
        </authorList>
    </citation>
    <scope>NUCLEOTIDE SEQUENCE [LARGE SCALE GENOMIC DNA]</scope>
</reference>
<dbReference type="InterPro" id="IPR043502">
    <property type="entry name" value="DNA/RNA_pol_sf"/>
</dbReference>
<evidence type="ECO:0000313" key="1">
    <source>
        <dbReference type="EMBL" id="GBP46682.1"/>
    </source>
</evidence>
<dbReference type="OrthoDB" id="10058156at2759"/>
<comment type="caution">
    <text evidence="1">The sequence shown here is derived from an EMBL/GenBank/DDBJ whole genome shotgun (WGS) entry which is preliminary data.</text>
</comment>
<accession>A0A4C1W829</accession>
<dbReference type="Proteomes" id="UP000299102">
    <property type="component" value="Unassembled WGS sequence"/>
</dbReference>
<dbReference type="PANTHER" id="PTHR37984:SF5">
    <property type="entry name" value="PROTEIN NYNRIN-LIKE"/>
    <property type="match status" value="1"/>
</dbReference>
<proteinExistence type="predicted"/>
<keyword evidence="2" id="KW-1185">Reference proteome</keyword>
<organism evidence="1 2">
    <name type="scientific">Eumeta variegata</name>
    <name type="common">Bagworm moth</name>
    <name type="synonym">Eumeta japonica</name>
    <dbReference type="NCBI Taxonomy" id="151549"/>
    <lineage>
        <taxon>Eukaryota</taxon>
        <taxon>Metazoa</taxon>
        <taxon>Ecdysozoa</taxon>
        <taxon>Arthropoda</taxon>
        <taxon>Hexapoda</taxon>
        <taxon>Insecta</taxon>
        <taxon>Pterygota</taxon>
        <taxon>Neoptera</taxon>
        <taxon>Endopterygota</taxon>
        <taxon>Lepidoptera</taxon>
        <taxon>Glossata</taxon>
        <taxon>Ditrysia</taxon>
        <taxon>Tineoidea</taxon>
        <taxon>Psychidae</taxon>
        <taxon>Oiketicinae</taxon>
        <taxon>Eumeta</taxon>
    </lineage>
</organism>
<name>A0A4C1W829_EUMVA</name>
<sequence length="238" mass="27502">MSVTLYPLHELLLKKEDKWKWNGVHQKAFEQIKQADRVLAHYDPEAEMIFSVDTGPSGLGAVWLRGRPQERSVRIEGAHRGRRGVFKNTEGGDGYYFWNKKKEFFYGRAQPLLFSTDHKPLISIFGNKKGILEKTANRLQQYALFLLAYDYKIEYVRSTENTADYLSCSGAPPAAPPEACAERAQHMEDACIEQVDANTYLHFLSNTFSPKCKRRNSTRFNFKSNTNIYRKKMARKSF</sequence>
<evidence type="ECO:0000313" key="2">
    <source>
        <dbReference type="Proteomes" id="UP000299102"/>
    </source>
</evidence>
<dbReference type="GO" id="GO:0071897">
    <property type="term" value="P:DNA biosynthetic process"/>
    <property type="evidence" value="ECO:0007669"/>
    <property type="project" value="UniProtKB-ARBA"/>
</dbReference>
<gene>
    <name evidence="1" type="ORF">EVAR_86934_1</name>
</gene>
<dbReference type="PANTHER" id="PTHR37984">
    <property type="entry name" value="PROTEIN CBG26694"/>
    <property type="match status" value="1"/>
</dbReference>